<accession>A0A3M7SII0</accession>
<name>A0A3M7SII0_BRAPC</name>
<reference evidence="13 14" key="1">
    <citation type="journal article" date="2018" name="Sci. Rep.">
        <title>Genomic signatures of local adaptation to the degree of environmental predictability in rotifers.</title>
        <authorList>
            <person name="Franch-Gras L."/>
            <person name="Hahn C."/>
            <person name="Garcia-Roger E.M."/>
            <person name="Carmona M.J."/>
            <person name="Serra M."/>
            <person name="Gomez A."/>
        </authorList>
    </citation>
    <scope>NUCLEOTIDE SEQUENCE [LARGE SCALE GENOMIC DNA]</scope>
    <source>
        <strain evidence="13">HYR1</strain>
    </source>
</reference>
<evidence type="ECO:0000256" key="4">
    <source>
        <dbReference type="ARBA" id="ARBA00022692"/>
    </source>
</evidence>
<dbReference type="AlphaFoldDB" id="A0A3M7SII0"/>
<keyword evidence="2 11" id="KW-0813">Transport</keyword>
<keyword evidence="5 12" id="KW-1133">Transmembrane helix</keyword>
<sequence length="204" mass="23875">MNSDKNLSEKLKKVTNETILSSSCHGLPNIFRSTNVVIRIIWISFTLLSASFFVSNITISVIKFFNYEVTTETRLYNEYKSLFPAVTVCNVNFFTSENAVEFIKSIEDEKFSKNPFEDSFELYAKGIIENSSNFSQLRQKVGDSKEKLIVFCMYSKKACNMSWFRYNLGLIIFESIVQRRKFEYNVHFLPKLIYTIRTHDSQDF</sequence>
<protein>
    <submittedName>
        <fullName evidence="13">Acid-sensing ion channel 5</fullName>
    </submittedName>
</protein>
<dbReference type="GO" id="GO:0015280">
    <property type="term" value="F:ligand-gated sodium channel activity"/>
    <property type="evidence" value="ECO:0007669"/>
    <property type="project" value="TreeGrafter"/>
</dbReference>
<evidence type="ECO:0000256" key="12">
    <source>
        <dbReference type="SAM" id="Phobius"/>
    </source>
</evidence>
<keyword evidence="10 11" id="KW-0407">Ion channel</keyword>
<evidence type="ECO:0000256" key="2">
    <source>
        <dbReference type="ARBA" id="ARBA00022448"/>
    </source>
</evidence>
<feature type="transmembrane region" description="Helical" evidence="12">
    <location>
        <begin position="36"/>
        <end position="54"/>
    </location>
</feature>
<dbReference type="Pfam" id="PF00858">
    <property type="entry name" value="ASC"/>
    <property type="match status" value="1"/>
</dbReference>
<evidence type="ECO:0000256" key="1">
    <source>
        <dbReference type="ARBA" id="ARBA00004141"/>
    </source>
</evidence>
<gene>
    <name evidence="13" type="ORF">BpHYR1_035806</name>
</gene>
<evidence type="ECO:0000256" key="11">
    <source>
        <dbReference type="RuleBase" id="RU000679"/>
    </source>
</evidence>
<evidence type="ECO:0000256" key="7">
    <source>
        <dbReference type="ARBA" id="ARBA00023065"/>
    </source>
</evidence>
<dbReference type="EMBL" id="REGN01001313">
    <property type="protein sequence ID" value="RNA35539.1"/>
    <property type="molecule type" value="Genomic_DNA"/>
</dbReference>
<keyword evidence="7 11" id="KW-0406">Ion transport</keyword>
<keyword evidence="6" id="KW-0915">Sodium</keyword>
<evidence type="ECO:0000256" key="9">
    <source>
        <dbReference type="ARBA" id="ARBA00023201"/>
    </source>
</evidence>
<proteinExistence type="inferred from homology"/>
<keyword evidence="4 11" id="KW-0812">Transmembrane</keyword>
<dbReference type="OrthoDB" id="6021021at2759"/>
<keyword evidence="8 12" id="KW-0472">Membrane</keyword>
<organism evidence="13 14">
    <name type="scientific">Brachionus plicatilis</name>
    <name type="common">Marine rotifer</name>
    <name type="synonym">Brachionus muelleri</name>
    <dbReference type="NCBI Taxonomy" id="10195"/>
    <lineage>
        <taxon>Eukaryota</taxon>
        <taxon>Metazoa</taxon>
        <taxon>Spiralia</taxon>
        <taxon>Gnathifera</taxon>
        <taxon>Rotifera</taxon>
        <taxon>Eurotatoria</taxon>
        <taxon>Monogononta</taxon>
        <taxon>Pseudotrocha</taxon>
        <taxon>Ploima</taxon>
        <taxon>Brachionidae</taxon>
        <taxon>Brachionus</taxon>
    </lineage>
</organism>
<dbReference type="InterPro" id="IPR001873">
    <property type="entry name" value="ENaC"/>
</dbReference>
<dbReference type="Proteomes" id="UP000276133">
    <property type="component" value="Unassembled WGS sequence"/>
</dbReference>
<keyword evidence="3 11" id="KW-0894">Sodium channel</keyword>
<comment type="caution">
    <text evidence="13">The sequence shown here is derived from an EMBL/GenBank/DDBJ whole genome shotgun (WGS) entry which is preliminary data.</text>
</comment>
<keyword evidence="14" id="KW-1185">Reference proteome</keyword>
<dbReference type="PANTHER" id="PTHR11690:SF248">
    <property type="entry name" value="PICKPOCKET 17, ISOFORM A"/>
    <property type="match status" value="1"/>
</dbReference>
<keyword evidence="9 11" id="KW-0739">Sodium transport</keyword>
<evidence type="ECO:0000256" key="8">
    <source>
        <dbReference type="ARBA" id="ARBA00023136"/>
    </source>
</evidence>
<evidence type="ECO:0000313" key="14">
    <source>
        <dbReference type="Proteomes" id="UP000276133"/>
    </source>
</evidence>
<evidence type="ECO:0000256" key="3">
    <source>
        <dbReference type="ARBA" id="ARBA00022461"/>
    </source>
</evidence>
<dbReference type="GO" id="GO:0005886">
    <property type="term" value="C:plasma membrane"/>
    <property type="evidence" value="ECO:0007669"/>
    <property type="project" value="TreeGrafter"/>
</dbReference>
<comment type="similarity">
    <text evidence="11">Belongs to the amiloride-sensitive sodium channel (TC 1.A.6) family.</text>
</comment>
<dbReference type="PANTHER" id="PTHR11690">
    <property type="entry name" value="AMILORIDE-SENSITIVE SODIUM CHANNEL-RELATED"/>
    <property type="match status" value="1"/>
</dbReference>
<evidence type="ECO:0000256" key="5">
    <source>
        <dbReference type="ARBA" id="ARBA00022989"/>
    </source>
</evidence>
<evidence type="ECO:0000313" key="13">
    <source>
        <dbReference type="EMBL" id="RNA35539.1"/>
    </source>
</evidence>
<comment type="subcellular location">
    <subcellularLocation>
        <location evidence="1">Membrane</location>
        <topology evidence="1">Multi-pass membrane protein</topology>
    </subcellularLocation>
</comment>
<evidence type="ECO:0000256" key="10">
    <source>
        <dbReference type="ARBA" id="ARBA00023303"/>
    </source>
</evidence>
<evidence type="ECO:0000256" key="6">
    <source>
        <dbReference type="ARBA" id="ARBA00023053"/>
    </source>
</evidence>